<reference evidence="1 2" key="1">
    <citation type="journal article" date="2020" name="ISME J.">
        <title>Comparative genomics reveals insights into cyanobacterial evolution and habitat adaptation.</title>
        <authorList>
            <person name="Chen M.Y."/>
            <person name="Teng W.K."/>
            <person name="Zhao L."/>
            <person name="Hu C.X."/>
            <person name="Zhou Y.K."/>
            <person name="Han B.P."/>
            <person name="Song L.R."/>
            <person name="Shu W.S."/>
        </authorList>
    </citation>
    <scope>NUCLEOTIDE SEQUENCE [LARGE SCALE GENOMIC DNA]</scope>
    <source>
        <strain evidence="1 2">FACHB-196</strain>
    </source>
</reference>
<dbReference type="EMBL" id="JACJST010000018">
    <property type="protein sequence ID" value="MBD2569846.1"/>
    <property type="molecule type" value="Genomic_DNA"/>
</dbReference>
<comment type="caution">
    <text evidence="1">The sequence shown here is derived from an EMBL/GenBank/DDBJ whole genome shotgun (WGS) entry which is preliminary data.</text>
</comment>
<organism evidence="1 2">
    <name type="scientific">Anabaena lutea FACHB-196</name>
    <dbReference type="NCBI Taxonomy" id="2692881"/>
    <lineage>
        <taxon>Bacteria</taxon>
        <taxon>Bacillati</taxon>
        <taxon>Cyanobacteriota</taxon>
        <taxon>Cyanophyceae</taxon>
        <taxon>Nostocales</taxon>
        <taxon>Nostocaceae</taxon>
        <taxon>Anabaena</taxon>
    </lineage>
</organism>
<dbReference type="Proteomes" id="UP000640531">
    <property type="component" value="Unassembled WGS sequence"/>
</dbReference>
<gene>
    <name evidence="1" type="ORF">H6G59_18485</name>
</gene>
<dbReference type="RefSeq" id="WP_190717016.1">
    <property type="nucleotide sequence ID" value="NZ_JACJST010000018.1"/>
</dbReference>
<name>A0ABR8FMB5_9NOST</name>
<evidence type="ECO:0000313" key="2">
    <source>
        <dbReference type="Proteomes" id="UP000640531"/>
    </source>
</evidence>
<sequence length="45" mass="5128">MIVNKRRSHFSPQNSDLLAAALRYRSLGQVGRSHFQFPQCDPLAN</sequence>
<protein>
    <submittedName>
        <fullName evidence="1">Uncharacterized protein</fullName>
    </submittedName>
</protein>
<keyword evidence="2" id="KW-1185">Reference proteome</keyword>
<accession>A0ABR8FMB5</accession>
<evidence type="ECO:0000313" key="1">
    <source>
        <dbReference type="EMBL" id="MBD2569846.1"/>
    </source>
</evidence>
<proteinExistence type="predicted"/>